<organism evidence="2 3">
    <name type="scientific">Cymbomonas tetramitiformis</name>
    <dbReference type="NCBI Taxonomy" id="36881"/>
    <lineage>
        <taxon>Eukaryota</taxon>
        <taxon>Viridiplantae</taxon>
        <taxon>Chlorophyta</taxon>
        <taxon>Pyramimonadophyceae</taxon>
        <taxon>Pyramimonadales</taxon>
        <taxon>Pyramimonadaceae</taxon>
        <taxon>Cymbomonas</taxon>
    </lineage>
</organism>
<protein>
    <submittedName>
        <fullName evidence="2">Uncharacterized protein</fullName>
    </submittedName>
</protein>
<evidence type="ECO:0000313" key="3">
    <source>
        <dbReference type="Proteomes" id="UP001190700"/>
    </source>
</evidence>
<gene>
    <name evidence="2" type="ORF">CYMTET_13863</name>
</gene>
<keyword evidence="3" id="KW-1185">Reference proteome</keyword>
<dbReference type="Proteomes" id="UP001190700">
    <property type="component" value="Unassembled WGS sequence"/>
</dbReference>
<proteinExistence type="predicted"/>
<keyword evidence="1" id="KW-0175">Coiled coil</keyword>
<evidence type="ECO:0000313" key="2">
    <source>
        <dbReference type="EMBL" id="KAK3278185.1"/>
    </source>
</evidence>
<reference evidence="2 3" key="1">
    <citation type="journal article" date="2015" name="Genome Biol. Evol.">
        <title>Comparative Genomics of a Bacterivorous Green Alga Reveals Evolutionary Causalities and Consequences of Phago-Mixotrophic Mode of Nutrition.</title>
        <authorList>
            <person name="Burns J.A."/>
            <person name="Paasch A."/>
            <person name="Narechania A."/>
            <person name="Kim E."/>
        </authorList>
    </citation>
    <scope>NUCLEOTIDE SEQUENCE [LARGE SCALE GENOMIC DNA]</scope>
    <source>
        <strain evidence="2 3">PLY_AMNH</strain>
    </source>
</reference>
<name>A0AAE0GH74_9CHLO</name>
<feature type="coiled-coil region" evidence="1">
    <location>
        <begin position="142"/>
        <end position="176"/>
    </location>
</feature>
<sequence>MSYGPRCIQPRSVGTRRVKPVGQVGRMMTGLRSAVEQLQKDNDEQFFLEQESSQAFQYLCTQVGALQRGFTTLADAVLEELESVREESARWQEERQAWSGKMKRLGNEVRSKLSDFQHNGAAAAGQSQQLRVEVFHDIMPQLVELKASHAATQQQISEMEAKLVEIKNTVAEVQGDVDRCGRSQRDLKVVVNDTDRHCMATAQELSLAQANYGRLEDSHKEVQEELAKARNDSSEAASALARDMAALAEDARSLRTWCKQLEAGHDTRMKKSEAATAERGEALQKKIQTVIQQQARHSKSVEDIIKSMMEDHSSLHKQTRTLETSLGALRRCASEHHEALLRSCQVFSTSLKIPSPLASSSTLTSSMNLVNSGAISAN</sequence>
<dbReference type="EMBL" id="LGRX02005572">
    <property type="protein sequence ID" value="KAK3278185.1"/>
    <property type="molecule type" value="Genomic_DNA"/>
</dbReference>
<comment type="caution">
    <text evidence="2">The sequence shown here is derived from an EMBL/GenBank/DDBJ whole genome shotgun (WGS) entry which is preliminary data.</text>
</comment>
<evidence type="ECO:0000256" key="1">
    <source>
        <dbReference type="SAM" id="Coils"/>
    </source>
</evidence>
<accession>A0AAE0GH74</accession>
<feature type="coiled-coil region" evidence="1">
    <location>
        <begin position="205"/>
        <end position="239"/>
    </location>
</feature>
<dbReference type="AlphaFoldDB" id="A0AAE0GH74"/>